<gene>
    <name evidence="1" type="ORF">SAMN05421818_1113</name>
</gene>
<evidence type="ECO:0000313" key="1">
    <source>
        <dbReference type="EMBL" id="SDH69323.1"/>
    </source>
</evidence>
<keyword evidence="2" id="KW-1185">Reference proteome</keyword>
<dbReference type="PROSITE" id="PS51257">
    <property type="entry name" value="PROKAR_LIPOPROTEIN"/>
    <property type="match status" value="1"/>
</dbReference>
<evidence type="ECO:0000313" key="2">
    <source>
        <dbReference type="Proteomes" id="UP000243588"/>
    </source>
</evidence>
<dbReference type="AlphaFoldDB" id="A0A1G8EHD3"/>
<name>A0A1G8EHD3_9FLAO</name>
<organism evidence="1 2">
    <name type="scientific">Myroides phaeus</name>
    <dbReference type="NCBI Taxonomy" id="702745"/>
    <lineage>
        <taxon>Bacteria</taxon>
        <taxon>Pseudomonadati</taxon>
        <taxon>Bacteroidota</taxon>
        <taxon>Flavobacteriia</taxon>
        <taxon>Flavobacteriales</taxon>
        <taxon>Flavobacteriaceae</taxon>
        <taxon>Myroides</taxon>
    </lineage>
</organism>
<accession>A0A1G8EHD3</accession>
<dbReference type="EMBL" id="FNDQ01000011">
    <property type="protein sequence ID" value="SDH69323.1"/>
    <property type="molecule type" value="Genomic_DNA"/>
</dbReference>
<reference evidence="2" key="1">
    <citation type="submission" date="2016-10" db="EMBL/GenBank/DDBJ databases">
        <authorList>
            <person name="Varghese N."/>
            <person name="Submissions S."/>
        </authorList>
    </citation>
    <scope>NUCLEOTIDE SEQUENCE [LARGE SCALE GENOMIC DNA]</scope>
    <source>
        <strain evidence="2">DSM 23313</strain>
    </source>
</reference>
<dbReference type="RefSeq" id="WP_090408318.1">
    <property type="nucleotide sequence ID" value="NZ_FNDQ01000011.1"/>
</dbReference>
<proteinExistence type="predicted"/>
<dbReference type="Proteomes" id="UP000243588">
    <property type="component" value="Unassembled WGS sequence"/>
</dbReference>
<protein>
    <submittedName>
        <fullName evidence="1">Uncharacterized protein</fullName>
    </submittedName>
</protein>
<sequence length="309" mass="35202">MKRRLLYSTITMAGLLSFYGCKNKQEDQPITIDSQTTEEVIDTNEEITFNNLGEDEDGFEHYSILSGFENMKEYPKHYDFKTKMITPGTFHSDEVPTEVNDIKWYGLYKDTDQAYKITEAKPEVSQVFDPVLDEDGEMTGVEVAQSEEKPFLAFVESNIDLTTSAIETTTLPSYIYPGEKVQFTYKGKEYTLFATGTRKSSGISEQDIQESIVNGFEMPKFYVKDYTLRLEVKDTEMKNEIVLLSQKFFEEGVVPKIMFGGDINNDNVVDLILDTATHYNVSRPTLYLSKQNQNQVTLKPVAAHETVGC</sequence>